<keyword evidence="1" id="KW-0812">Transmembrane</keyword>
<dbReference type="EMBL" id="CP001804">
    <property type="protein sequence ID" value="ACY18941.1"/>
    <property type="molecule type" value="Genomic_DNA"/>
</dbReference>
<organism evidence="2 3">
    <name type="scientific">Haliangium ochraceum (strain DSM 14365 / JCM 11303 / SMP-2)</name>
    <dbReference type="NCBI Taxonomy" id="502025"/>
    <lineage>
        <taxon>Bacteria</taxon>
        <taxon>Pseudomonadati</taxon>
        <taxon>Myxococcota</taxon>
        <taxon>Polyangia</taxon>
        <taxon>Haliangiales</taxon>
        <taxon>Kofleriaceae</taxon>
        <taxon>Haliangium</taxon>
    </lineage>
</organism>
<evidence type="ECO:0000313" key="2">
    <source>
        <dbReference type="EMBL" id="ACY18941.1"/>
    </source>
</evidence>
<dbReference type="HOGENOM" id="CLU_3062152_0_0_7"/>
<dbReference type="Proteomes" id="UP000001880">
    <property type="component" value="Chromosome"/>
</dbReference>
<dbReference type="RefSeq" id="WP_012831533.1">
    <property type="nucleotide sequence ID" value="NC_013440.1"/>
</dbReference>
<dbReference type="AlphaFoldDB" id="D0LQD2"/>
<name>D0LQD2_HALO1</name>
<keyword evidence="1" id="KW-1133">Transmembrane helix</keyword>
<feature type="transmembrane region" description="Helical" evidence="1">
    <location>
        <begin position="31"/>
        <end position="52"/>
    </location>
</feature>
<accession>D0LQD2</accession>
<keyword evidence="3" id="KW-1185">Reference proteome</keyword>
<dbReference type="KEGG" id="hoh:Hoch_6472"/>
<evidence type="ECO:0000256" key="1">
    <source>
        <dbReference type="SAM" id="Phobius"/>
    </source>
</evidence>
<protein>
    <submittedName>
        <fullName evidence="2">Uncharacterized protein</fullName>
    </submittedName>
</protein>
<sequence>MNSRFASSADSAAIATVAAPRAAQVAQTVSWALMLLGFTAAAAVLINSYLVVG</sequence>
<evidence type="ECO:0000313" key="3">
    <source>
        <dbReference type="Proteomes" id="UP000001880"/>
    </source>
</evidence>
<reference evidence="2 3" key="1">
    <citation type="journal article" date="2010" name="Stand. Genomic Sci.">
        <title>Complete genome sequence of Haliangium ochraceum type strain (SMP-2).</title>
        <authorList>
            <consortium name="US DOE Joint Genome Institute (JGI-PGF)"/>
            <person name="Ivanova N."/>
            <person name="Daum C."/>
            <person name="Lang E."/>
            <person name="Abt B."/>
            <person name="Kopitz M."/>
            <person name="Saunders E."/>
            <person name="Lapidus A."/>
            <person name="Lucas S."/>
            <person name="Glavina Del Rio T."/>
            <person name="Nolan M."/>
            <person name="Tice H."/>
            <person name="Copeland A."/>
            <person name="Cheng J.F."/>
            <person name="Chen F."/>
            <person name="Bruce D."/>
            <person name="Goodwin L."/>
            <person name="Pitluck S."/>
            <person name="Mavromatis K."/>
            <person name="Pati A."/>
            <person name="Mikhailova N."/>
            <person name="Chen A."/>
            <person name="Palaniappan K."/>
            <person name="Land M."/>
            <person name="Hauser L."/>
            <person name="Chang Y.J."/>
            <person name="Jeffries C.D."/>
            <person name="Detter J.C."/>
            <person name="Brettin T."/>
            <person name="Rohde M."/>
            <person name="Goker M."/>
            <person name="Bristow J."/>
            <person name="Markowitz V."/>
            <person name="Eisen J.A."/>
            <person name="Hugenholtz P."/>
            <person name="Kyrpides N.C."/>
            <person name="Klenk H.P."/>
        </authorList>
    </citation>
    <scope>NUCLEOTIDE SEQUENCE [LARGE SCALE GENOMIC DNA]</scope>
    <source>
        <strain evidence="3">DSM 14365 / CIP 107738 / JCM 11303 / AJ 13395 / SMP-2</strain>
    </source>
</reference>
<proteinExistence type="predicted"/>
<gene>
    <name evidence="2" type="ordered locus">Hoch_6472</name>
</gene>
<keyword evidence="1" id="KW-0472">Membrane</keyword>